<dbReference type="HAMAP" id="MF_00252">
    <property type="entry name" value="Lys_tRNA_synth_class2"/>
    <property type="match status" value="1"/>
</dbReference>
<dbReference type="FunFam" id="2.40.50.140:FF:000024">
    <property type="entry name" value="Lysine--tRNA ligase"/>
    <property type="match status" value="1"/>
</dbReference>
<sequence length="509" mass="58109">MSETKSEALEPTQEMEAAELSEVFRVRREKLAALQEAGKNPFEKTKYEVTRHAAEVIANFVDKEEGDETPGEMVRLAGRLMSKRGMGKAGFGDLADSTGRIQLYVRKDMIGEEPYADWKKYDIGDIVGVEGEVFRTHAGEISVKVHSVELLSKSLLPLPEKWHGLKDTDTRYRQRYVDLIVNPEVRDTFVKRSMILKEIRSYLDSKGYLEVDTPVLTPLEIGASARPFITHHNTLDMDMYLRIETELYLKRLIVGGFERVYEVGRIFRNEGMDTKHNPEFTSIELYQAYTDYKGMMALVEEMNEMLARKICGSPVITYQGTQIDMSKWERLTMVEAVKKYSGCDYYDWKTDEDARACAKEKHVEVPADATKGAVLVEFFDAFVEENLIQPTIIYDYPVENSPLAKRKPEEPAFTERFEYFICAREMGNAFSELNDPIDQKERFERQVAAKKAQEPGSNPQVDEDYVTALEYGLAPTGGLGFGLDRLVMLLTDSASIRDVLLFPTMRPKD</sequence>
<comment type="similarity">
    <text evidence="1 9">Belongs to the class-II aminoacyl-tRNA synthetase family.</text>
</comment>
<evidence type="ECO:0000256" key="6">
    <source>
        <dbReference type="ARBA" id="ARBA00022917"/>
    </source>
</evidence>
<protein>
    <recommendedName>
        <fullName evidence="9">Lysine--tRNA ligase</fullName>
        <ecNumber evidence="9">6.1.1.6</ecNumber>
    </recommendedName>
    <alternativeName>
        <fullName evidence="9">Lysyl-tRNA synthetase</fullName>
        <shortName evidence="9">LysRS</shortName>
    </alternativeName>
</protein>
<feature type="domain" description="Aminoacyl-transfer RNA synthetases class-II family profile" evidence="11">
    <location>
        <begin position="192"/>
        <end position="507"/>
    </location>
</feature>
<gene>
    <name evidence="9 12" type="primary">lysS</name>
    <name evidence="12" type="ORF">AULFYP135_01283</name>
</gene>
<keyword evidence="9" id="KW-0963">Cytoplasm</keyword>
<feature type="binding site" evidence="9">
    <location>
        <position position="418"/>
    </location>
    <ligand>
        <name>Mg(2+)</name>
        <dbReference type="ChEBI" id="CHEBI:18420"/>
        <label>1</label>
    </ligand>
</feature>
<dbReference type="EC" id="6.1.1.6" evidence="9"/>
<dbReference type="Gene3D" id="2.40.50.140">
    <property type="entry name" value="Nucleic acid-binding proteins"/>
    <property type="match status" value="1"/>
</dbReference>
<dbReference type="NCBIfam" id="NF001756">
    <property type="entry name" value="PRK00484.1"/>
    <property type="match status" value="1"/>
</dbReference>
<keyword evidence="6 9" id="KW-0648">Protein biosynthesis</keyword>
<evidence type="ECO:0000256" key="8">
    <source>
        <dbReference type="ARBA" id="ARBA00048573"/>
    </source>
</evidence>
<evidence type="ECO:0000256" key="7">
    <source>
        <dbReference type="ARBA" id="ARBA00023146"/>
    </source>
</evidence>
<dbReference type="PRINTS" id="PR00982">
    <property type="entry name" value="TRNASYNTHLYS"/>
</dbReference>
<dbReference type="InterPro" id="IPR045864">
    <property type="entry name" value="aa-tRNA-synth_II/BPL/LPL"/>
</dbReference>
<evidence type="ECO:0000256" key="10">
    <source>
        <dbReference type="RuleBase" id="RU000336"/>
    </source>
</evidence>
<dbReference type="InterPro" id="IPR002313">
    <property type="entry name" value="Lys-tRNA-ligase_II"/>
</dbReference>
<comment type="subunit">
    <text evidence="9">Homodimer.</text>
</comment>
<comment type="subcellular location">
    <subcellularLocation>
        <location evidence="9">Cytoplasm</location>
    </subcellularLocation>
</comment>
<reference evidence="12" key="1">
    <citation type="submission" date="2019-11" db="EMBL/GenBank/DDBJ databases">
        <authorList>
            <person name="Feng L."/>
        </authorList>
    </citation>
    <scope>NUCLEOTIDE SEQUENCE</scope>
    <source>
        <strain evidence="12">AundefinedLFYP135</strain>
    </source>
</reference>
<dbReference type="NCBIfam" id="TIGR00499">
    <property type="entry name" value="lysS_bact"/>
    <property type="match status" value="1"/>
</dbReference>
<dbReference type="InterPro" id="IPR006195">
    <property type="entry name" value="aa-tRNA-synth_II"/>
</dbReference>
<dbReference type="SUPFAM" id="SSF55681">
    <property type="entry name" value="Class II aaRS and biotin synthetases"/>
    <property type="match status" value="1"/>
</dbReference>
<evidence type="ECO:0000313" key="12">
    <source>
        <dbReference type="EMBL" id="VYT01168.1"/>
    </source>
</evidence>
<keyword evidence="5 9" id="KW-0067">ATP-binding</keyword>
<comment type="cofactor">
    <cofactor evidence="9 10">
        <name>Mg(2+)</name>
        <dbReference type="ChEBI" id="CHEBI:18420"/>
    </cofactor>
    <text evidence="9 10">Binds 3 Mg(2+) ions per subunit.</text>
</comment>
<dbReference type="GO" id="GO:0005829">
    <property type="term" value="C:cytosol"/>
    <property type="evidence" value="ECO:0007669"/>
    <property type="project" value="TreeGrafter"/>
</dbReference>
<keyword evidence="9 10" id="KW-0460">Magnesium</keyword>
<dbReference type="Gene3D" id="3.30.930.10">
    <property type="entry name" value="Bira Bifunctional Protein, Domain 2"/>
    <property type="match status" value="1"/>
</dbReference>
<evidence type="ECO:0000256" key="2">
    <source>
        <dbReference type="ARBA" id="ARBA00022598"/>
    </source>
</evidence>
<accession>A0A6N2T643</accession>
<keyword evidence="2 9" id="KW-0436">Ligase</keyword>
<dbReference type="CDD" id="cd04322">
    <property type="entry name" value="LysRS_N"/>
    <property type="match status" value="1"/>
</dbReference>
<evidence type="ECO:0000256" key="5">
    <source>
        <dbReference type="ARBA" id="ARBA00022840"/>
    </source>
</evidence>
<dbReference type="InterPro" id="IPR012340">
    <property type="entry name" value="NA-bd_OB-fold"/>
</dbReference>
<comment type="catalytic activity">
    <reaction evidence="8 9 10">
        <text>tRNA(Lys) + L-lysine + ATP = L-lysyl-tRNA(Lys) + AMP + diphosphate</text>
        <dbReference type="Rhea" id="RHEA:20792"/>
        <dbReference type="Rhea" id="RHEA-COMP:9696"/>
        <dbReference type="Rhea" id="RHEA-COMP:9697"/>
        <dbReference type="ChEBI" id="CHEBI:30616"/>
        <dbReference type="ChEBI" id="CHEBI:32551"/>
        <dbReference type="ChEBI" id="CHEBI:33019"/>
        <dbReference type="ChEBI" id="CHEBI:78442"/>
        <dbReference type="ChEBI" id="CHEBI:78529"/>
        <dbReference type="ChEBI" id="CHEBI:456215"/>
        <dbReference type="EC" id="6.1.1.6"/>
    </reaction>
</comment>
<evidence type="ECO:0000256" key="3">
    <source>
        <dbReference type="ARBA" id="ARBA00022723"/>
    </source>
</evidence>
<evidence type="ECO:0000256" key="1">
    <source>
        <dbReference type="ARBA" id="ARBA00008226"/>
    </source>
</evidence>
<feature type="binding site" evidence="9">
    <location>
        <position position="425"/>
    </location>
    <ligand>
        <name>Mg(2+)</name>
        <dbReference type="ChEBI" id="CHEBI:18420"/>
        <label>2</label>
    </ligand>
</feature>
<dbReference type="CDD" id="cd00775">
    <property type="entry name" value="LysRS_core"/>
    <property type="match status" value="1"/>
</dbReference>
<dbReference type="InterPro" id="IPR018149">
    <property type="entry name" value="Lys-tRNA-synth_II_C"/>
</dbReference>
<proteinExistence type="inferred from homology"/>
<organism evidence="12">
    <name type="scientific">uncultured Anaerotruncus sp</name>
    <dbReference type="NCBI Taxonomy" id="905011"/>
    <lineage>
        <taxon>Bacteria</taxon>
        <taxon>Bacillati</taxon>
        <taxon>Bacillota</taxon>
        <taxon>Clostridia</taxon>
        <taxon>Eubacteriales</taxon>
        <taxon>Oscillospiraceae</taxon>
        <taxon>Anaerotruncus</taxon>
        <taxon>environmental samples</taxon>
    </lineage>
</organism>
<keyword evidence="4 9" id="KW-0547">Nucleotide-binding</keyword>
<dbReference type="InterPro" id="IPR044136">
    <property type="entry name" value="Lys-tRNA-ligase_II_N"/>
</dbReference>
<evidence type="ECO:0000256" key="9">
    <source>
        <dbReference type="HAMAP-Rule" id="MF_00252"/>
    </source>
</evidence>
<dbReference type="Pfam" id="PF00152">
    <property type="entry name" value="tRNA-synt_2"/>
    <property type="match status" value="1"/>
</dbReference>
<keyword evidence="3 9" id="KW-0479">Metal-binding</keyword>
<dbReference type="InterPro" id="IPR004365">
    <property type="entry name" value="NA-bd_OB_tRNA"/>
</dbReference>
<dbReference type="PROSITE" id="PS50862">
    <property type="entry name" value="AA_TRNA_LIGASE_II"/>
    <property type="match status" value="1"/>
</dbReference>
<dbReference type="EMBL" id="CACRSL010000003">
    <property type="protein sequence ID" value="VYT01168.1"/>
    <property type="molecule type" value="Genomic_DNA"/>
</dbReference>
<dbReference type="SUPFAM" id="SSF50249">
    <property type="entry name" value="Nucleic acid-binding proteins"/>
    <property type="match status" value="1"/>
</dbReference>
<dbReference type="PANTHER" id="PTHR42918">
    <property type="entry name" value="LYSYL-TRNA SYNTHETASE"/>
    <property type="match status" value="1"/>
</dbReference>
<dbReference type="GO" id="GO:0006430">
    <property type="term" value="P:lysyl-tRNA aminoacylation"/>
    <property type="evidence" value="ECO:0007669"/>
    <property type="project" value="UniProtKB-UniRule"/>
</dbReference>
<dbReference type="PANTHER" id="PTHR42918:SF15">
    <property type="entry name" value="LYSINE--TRNA LIGASE, CHLOROPLASTIC_MITOCHONDRIAL"/>
    <property type="match status" value="1"/>
</dbReference>
<name>A0A6N2T643_9FIRM</name>
<dbReference type="Pfam" id="PF01336">
    <property type="entry name" value="tRNA_anti-codon"/>
    <property type="match status" value="1"/>
</dbReference>
<dbReference type="AlphaFoldDB" id="A0A6N2T643"/>
<dbReference type="GO" id="GO:0005524">
    <property type="term" value="F:ATP binding"/>
    <property type="evidence" value="ECO:0007669"/>
    <property type="project" value="UniProtKB-UniRule"/>
</dbReference>
<evidence type="ECO:0000259" key="11">
    <source>
        <dbReference type="PROSITE" id="PS50862"/>
    </source>
</evidence>
<dbReference type="InterPro" id="IPR004364">
    <property type="entry name" value="Aa-tRNA-synt_II"/>
</dbReference>
<dbReference type="GO" id="GO:0140096">
    <property type="term" value="F:catalytic activity, acting on a protein"/>
    <property type="evidence" value="ECO:0007669"/>
    <property type="project" value="UniProtKB-ARBA"/>
</dbReference>
<keyword evidence="7 9" id="KW-0030">Aminoacyl-tRNA synthetase</keyword>
<dbReference type="GO" id="GO:0004824">
    <property type="term" value="F:lysine-tRNA ligase activity"/>
    <property type="evidence" value="ECO:0007669"/>
    <property type="project" value="UniProtKB-UniRule"/>
</dbReference>
<dbReference type="GO" id="GO:0000049">
    <property type="term" value="F:tRNA binding"/>
    <property type="evidence" value="ECO:0007669"/>
    <property type="project" value="TreeGrafter"/>
</dbReference>
<feature type="binding site" evidence="9">
    <location>
        <position position="425"/>
    </location>
    <ligand>
        <name>Mg(2+)</name>
        <dbReference type="ChEBI" id="CHEBI:18420"/>
        <label>1</label>
    </ligand>
</feature>
<evidence type="ECO:0000256" key="4">
    <source>
        <dbReference type="ARBA" id="ARBA00022741"/>
    </source>
</evidence>
<dbReference type="GO" id="GO:0000287">
    <property type="term" value="F:magnesium ion binding"/>
    <property type="evidence" value="ECO:0007669"/>
    <property type="project" value="UniProtKB-UniRule"/>
</dbReference>
<dbReference type="GO" id="GO:0016740">
    <property type="term" value="F:transferase activity"/>
    <property type="evidence" value="ECO:0007669"/>
    <property type="project" value="UniProtKB-ARBA"/>
</dbReference>